<dbReference type="GO" id="GO:0006508">
    <property type="term" value="P:proteolysis"/>
    <property type="evidence" value="ECO:0007669"/>
    <property type="project" value="UniProtKB-KW"/>
</dbReference>
<dbReference type="OrthoDB" id="1726913at2759"/>
<keyword evidence="6" id="KW-1015">Disulfide bond</keyword>
<dbReference type="STRING" id="35608.A0A2U1N4Q6"/>
<gene>
    <name evidence="10" type="ORF">CTI12_AA279240</name>
</gene>
<evidence type="ECO:0000256" key="4">
    <source>
        <dbReference type="ARBA" id="ARBA00022801"/>
    </source>
</evidence>
<accession>A0A2U1N4Q6</accession>
<dbReference type="EMBL" id="PKPP01003618">
    <property type="protein sequence ID" value="PWA68492.1"/>
    <property type="molecule type" value="Genomic_DNA"/>
</dbReference>
<name>A0A2U1N4Q6_ARTAN</name>
<evidence type="ECO:0000313" key="10">
    <source>
        <dbReference type="EMBL" id="PWA68492.1"/>
    </source>
</evidence>
<evidence type="ECO:0000256" key="3">
    <source>
        <dbReference type="ARBA" id="ARBA00022750"/>
    </source>
</evidence>
<evidence type="ECO:0000256" key="7">
    <source>
        <dbReference type="ARBA" id="ARBA00023180"/>
    </source>
</evidence>
<evidence type="ECO:0000256" key="8">
    <source>
        <dbReference type="SAM" id="MobiDB-lite"/>
    </source>
</evidence>
<keyword evidence="4" id="KW-0378">Hydrolase</keyword>
<dbReference type="SUPFAM" id="SSF50630">
    <property type="entry name" value="Acid proteases"/>
    <property type="match status" value="1"/>
</dbReference>
<dbReference type="PANTHER" id="PTHR47966">
    <property type="entry name" value="BETA-SITE APP-CLEAVING ENZYME, ISOFORM A-RELATED"/>
    <property type="match status" value="1"/>
</dbReference>
<keyword evidence="11" id="KW-1185">Reference proteome</keyword>
<dbReference type="InterPro" id="IPR021109">
    <property type="entry name" value="Peptidase_aspartic_dom_sf"/>
</dbReference>
<evidence type="ECO:0000256" key="1">
    <source>
        <dbReference type="ARBA" id="ARBA00007447"/>
    </source>
</evidence>
<dbReference type="AlphaFoldDB" id="A0A2U1N4Q6"/>
<dbReference type="InterPro" id="IPR001461">
    <property type="entry name" value="Aspartic_peptidase_A1"/>
</dbReference>
<keyword evidence="7" id="KW-0325">Glycoprotein</keyword>
<feature type="domain" description="Peptidase A1" evidence="9">
    <location>
        <begin position="36"/>
        <end position="73"/>
    </location>
</feature>
<comment type="similarity">
    <text evidence="1">Belongs to the peptidase A1 family.</text>
</comment>
<keyword evidence="5" id="KW-0865">Zymogen</keyword>
<dbReference type="InterPro" id="IPR033121">
    <property type="entry name" value="PEPTIDASE_A1"/>
</dbReference>
<organism evidence="10 11">
    <name type="scientific">Artemisia annua</name>
    <name type="common">Sweet wormwood</name>
    <dbReference type="NCBI Taxonomy" id="35608"/>
    <lineage>
        <taxon>Eukaryota</taxon>
        <taxon>Viridiplantae</taxon>
        <taxon>Streptophyta</taxon>
        <taxon>Embryophyta</taxon>
        <taxon>Tracheophyta</taxon>
        <taxon>Spermatophyta</taxon>
        <taxon>Magnoliopsida</taxon>
        <taxon>eudicotyledons</taxon>
        <taxon>Gunneridae</taxon>
        <taxon>Pentapetalae</taxon>
        <taxon>asterids</taxon>
        <taxon>campanulids</taxon>
        <taxon>Asterales</taxon>
        <taxon>Asteraceae</taxon>
        <taxon>Asteroideae</taxon>
        <taxon>Anthemideae</taxon>
        <taxon>Artemisiinae</taxon>
        <taxon>Artemisia</taxon>
    </lineage>
</organism>
<keyword evidence="2" id="KW-0645">Protease</keyword>
<sequence length="141" mass="15830">MFNSGKSAAIQYGTGSISVFFSQDSITLGDLVVKEQFNMGDVLIADNTTGFCSDGCATIADSGTSLLAGPTGINREKEKKKPWAYRLIKERQRRIDSEESIERRRDREQTGQNGLEKPKFDSENSNREENREETETNQRIS</sequence>
<evidence type="ECO:0000256" key="2">
    <source>
        <dbReference type="ARBA" id="ARBA00022670"/>
    </source>
</evidence>
<dbReference type="GO" id="GO:0004190">
    <property type="term" value="F:aspartic-type endopeptidase activity"/>
    <property type="evidence" value="ECO:0007669"/>
    <property type="project" value="UniProtKB-KW"/>
</dbReference>
<reference evidence="10 11" key="1">
    <citation type="journal article" date="2018" name="Mol. Plant">
        <title>The genome of Artemisia annua provides insight into the evolution of Asteraceae family and artemisinin biosynthesis.</title>
        <authorList>
            <person name="Shen Q."/>
            <person name="Zhang L."/>
            <person name="Liao Z."/>
            <person name="Wang S."/>
            <person name="Yan T."/>
            <person name="Shi P."/>
            <person name="Liu M."/>
            <person name="Fu X."/>
            <person name="Pan Q."/>
            <person name="Wang Y."/>
            <person name="Lv Z."/>
            <person name="Lu X."/>
            <person name="Zhang F."/>
            <person name="Jiang W."/>
            <person name="Ma Y."/>
            <person name="Chen M."/>
            <person name="Hao X."/>
            <person name="Li L."/>
            <person name="Tang Y."/>
            <person name="Lv G."/>
            <person name="Zhou Y."/>
            <person name="Sun X."/>
            <person name="Brodelius P.E."/>
            <person name="Rose J.K.C."/>
            <person name="Tang K."/>
        </authorList>
    </citation>
    <scope>NUCLEOTIDE SEQUENCE [LARGE SCALE GENOMIC DNA]</scope>
    <source>
        <strain evidence="11">cv. Huhao1</strain>
        <tissue evidence="10">Leaf</tissue>
    </source>
</reference>
<dbReference type="Pfam" id="PF00026">
    <property type="entry name" value="Asp"/>
    <property type="match status" value="1"/>
</dbReference>
<feature type="compositionally biased region" description="Basic and acidic residues" evidence="8">
    <location>
        <begin position="94"/>
        <end position="109"/>
    </location>
</feature>
<evidence type="ECO:0000313" key="11">
    <source>
        <dbReference type="Proteomes" id="UP000245207"/>
    </source>
</evidence>
<feature type="compositionally biased region" description="Basic and acidic residues" evidence="8">
    <location>
        <begin position="116"/>
        <end position="141"/>
    </location>
</feature>
<dbReference type="Gene3D" id="2.40.70.10">
    <property type="entry name" value="Acid Proteases"/>
    <property type="match status" value="1"/>
</dbReference>
<evidence type="ECO:0000256" key="5">
    <source>
        <dbReference type="ARBA" id="ARBA00023145"/>
    </source>
</evidence>
<keyword evidence="3" id="KW-0064">Aspartyl protease</keyword>
<proteinExistence type="inferred from homology"/>
<protein>
    <submittedName>
        <fullName evidence="10">Preprocirsin</fullName>
    </submittedName>
</protein>
<dbReference type="Proteomes" id="UP000245207">
    <property type="component" value="Unassembled WGS sequence"/>
</dbReference>
<comment type="caution">
    <text evidence="10">The sequence shown here is derived from an EMBL/GenBank/DDBJ whole genome shotgun (WGS) entry which is preliminary data.</text>
</comment>
<evidence type="ECO:0000256" key="6">
    <source>
        <dbReference type="ARBA" id="ARBA00023157"/>
    </source>
</evidence>
<feature type="region of interest" description="Disordered" evidence="8">
    <location>
        <begin position="94"/>
        <end position="141"/>
    </location>
</feature>
<dbReference type="PANTHER" id="PTHR47966:SF76">
    <property type="entry name" value="ASPARTIC PROTEINASE A1"/>
    <property type="match status" value="1"/>
</dbReference>
<evidence type="ECO:0000259" key="9">
    <source>
        <dbReference type="Pfam" id="PF00026"/>
    </source>
</evidence>